<feature type="domain" description="PIN" evidence="1">
    <location>
        <begin position="5"/>
        <end position="124"/>
    </location>
</feature>
<dbReference type="EMBL" id="BARS01007624">
    <property type="protein sequence ID" value="GAF67800.1"/>
    <property type="molecule type" value="Genomic_DNA"/>
</dbReference>
<dbReference type="SUPFAM" id="SSF88723">
    <property type="entry name" value="PIN domain-like"/>
    <property type="match status" value="1"/>
</dbReference>
<evidence type="ECO:0000259" key="1">
    <source>
        <dbReference type="Pfam" id="PF01850"/>
    </source>
</evidence>
<sequence>MKNIIFLDSGVLSLYLVKDESLMKELSLTIKRNYSYLSSELNFIELFNHICREKGKINSQIIMENLRRSTFMKFIPVTDKISIFAGELKCKYRFLSIVDSVVCAEALLRKADIYTTETHFSNIKNLKVKKFGF</sequence>
<proteinExistence type="predicted"/>
<comment type="caution">
    <text evidence="2">The sequence shown here is derived from an EMBL/GenBank/DDBJ whole genome shotgun (WGS) entry which is preliminary data.</text>
</comment>
<dbReference type="AlphaFoldDB" id="X0SVG0"/>
<gene>
    <name evidence="2" type="ORF">S01H1_14641</name>
</gene>
<dbReference type="InterPro" id="IPR002716">
    <property type="entry name" value="PIN_dom"/>
</dbReference>
<evidence type="ECO:0000313" key="2">
    <source>
        <dbReference type="EMBL" id="GAF67800.1"/>
    </source>
</evidence>
<reference evidence="2" key="1">
    <citation type="journal article" date="2014" name="Front. Microbiol.">
        <title>High frequency of phylogenetically diverse reductive dehalogenase-homologous genes in deep subseafloor sedimentary metagenomes.</title>
        <authorList>
            <person name="Kawai M."/>
            <person name="Futagami T."/>
            <person name="Toyoda A."/>
            <person name="Takaki Y."/>
            <person name="Nishi S."/>
            <person name="Hori S."/>
            <person name="Arai W."/>
            <person name="Tsubouchi T."/>
            <person name="Morono Y."/>
            <person name="Uchiyama I."/>
            <person name="Ito T."/>
            <person name="Fujiyama A."/>
            <person name="Inagaki F."/>
            <person name="Takami H."/>
        </authorList>
    </citation>
    <scope>NUCLEOTIDE SEQUENCE</scope>
    <source>
        <strain evidence="2">Expedition CK06-06</strain>
    </source>
</reference>
<protein>
    <recommendedName>
        <fullName evidence="1">PIN domain-containing protein</fullName>
    </recommendedName>
</protein>
<name>X0SVG0_9ZZZZ</name>
<dbReference type="Pfam" id="PF01850">
    <property type="entry name" value="PIN"/>
    <property type="match status" value="1"/>
</dbReference>
<organism evidence="2">
    <name type="scientific">marine sediment metagenome</name>
    <dbReference type="NCBI Taxonomy" id="412755"/>
    <lineage>
        <taxon>unclassified sequences</taxon>
        <taxon>metagenomes</taxon>
        <taxon>ecological metagenomes</taxon>
    </lineage>
</organism>
<dbReference type="Gene3D" id="3.40.50.1010">
    <property type="entry name" value="5'-nuclease"/>
    <property type="match status" value="1"/>
</dbReference>
<accession>X0SVG0</accession>
<dbReference type="InterPro" id="IPR029060">
    <property type="entry name" value="PIN-like_dom_sf"/>
</dbReference>